<dbReference type="Gene3D" id="3.30.565.10">
    <property type="entry name" value="Histidine kinase-like ATPase, C-terminal domain"/>
    <property type="match status" value="1"/>
</dbReference>
<dbReference type="InterPro" id="IPR011047">
    <property type="entry name" value="Quinoprotein_ADH-like_sf"/>
</dbReference>
<evidence type="ECO:0000313" key="13">
    <source>
        <dbReference type="Proteomes" id="UP000199577"/>
    </source>
</evidence>
<reference evidence="12 13" key="1">
    <citation type="submission" date="2016-10" db="EMBL/GenBank/DDBJ databases">
        <authorList>
            <person name="de Groot N.N."/>
        </authorList>
    </citation>
    <scope>NUCLEOTIDE SEQUENCE [LARGE SCALE GENOMIC DNA]</scope>
    <source>
        <strain evidence="12 13">DSM 22900</strain>
    </source>
</reference>
<dbReference type="Pfam" id="PF07495">
    <property type="entry name" value="Y_Y_Y"/>
    <property type="match status" value="1"/>
</dbReference>
<feature type="modified residue" description="4-aspartylphosphate" evidence="7">
    <location>
        <position position="1167"/>
    </location>
</feature>
<dbReference type="Proteomes" id="UP000199577">
    <property type="component" value="Unassembled WGS sequence"/>
</dbReference>
<dbReference type="InterPro" id="IPR020449">
    <property type="entry name" value="Tscrpt_reg_AraC-type_HTH"/>
</dbReference>
<evidence type="ECO:0000256" key="4">
    <source>
        <dbReference type="ARBA" id="ARBA00023015"/>
    </source>
</evidence>
<dbReference type="InterPro" id="IPR003661">
    <property type="entry name" value="HisK_dim/P_dom"/>
</dbReference>
<dbReference type="PANTHER" id="PTHR43547">
    <property type="entry name" value="TWO-COMPONENT HISTIDINE KINASE"/>
    <property type="match status" value="1"/>
</dbReference>
<dbReference type="PANTHER" id="PTHR43547:SF2">
    <property type="entry name" value="HYBRID SIGNAL TRANSDUCTION HISTIDINE KINASE C"/>
    <property type="match status" value="1"/>
</dbReference>
<keyword evidence="8" id="KW-0732">Signal</keyword>
<dbReference type="InterPro" id="IPR011110">
    <property type="entry name" value="Reg_prop"/>
</dbReference>
<dbReference type="PROSITE" id="PS50109">
    <property type="entry name" value="HIS_KIN"/>
    <property type="match status" value="1"/>
</dbReference>
<dbReference type="CDD" id="cd00082">
    <property type="entry name" value="HisKA"/>
    <property type="match status" value="1"/>
</dbReference>
<dbReference type="Gene3D" id="2.60.40.10">
    <property type="entry name" value="Immunoglobulins"/>
    <property type="match status" value="1"/>
</dbReference>
<dbReference type="Pfam" id="PF00512">
    <property type="entry name" value="HisKA"/>
    <property type="match status" value="1"/>
</dbReference>
<dbReference type="InterPro" id="IPR013783">
    <property type="entry name" value="Ig-like_fold"/>
</dbReference>
<dbReference type="EMBL" id="FOLL01000025">
    <property type="protein sequence ID" value="SFC77865.1"/>
    <property type="molecule type" value="Genomic_DNA"/>
</dbReference>
<name>A0A1I1LXZ7_9SPHI</name>
<proteinExistence type="predicted"/>
<dbReference type="InterPro" id="IPR036890">
    <property type="entry name" value="HATPase_C_sf"/>
</dbReference>
<dbReference type="Pfam" id="PF00072">
    <property type="entry name" value="Response_reg"/>
    <property type="match status" value="1"/>
</dbReference>
<evidence type="ECO:0000256" key="1">
    <source>
        <dbReference type="ARBA" id="ARBA00000085"/>
    </source>
</evidence>
<dbReference type="Pfam" id="PF12833">
    <property type="entry name" value="HTH_18"/>
    <property type="match status" value="1"/>
</dbReference>
<dbReference type="SUPFAM" id="SSF63829">
    <property type="entry name" value="Calcium-dependent phosphotriesterase"/>
    <property type="match status" value="1"/>
</dbReference>
<dbReference type="InterPro" id="IPR036097">
    <property type="entry name" value="HisK_dim/P_sf"/>
</dbReference>
<dbReference type="SMART" id="SM00388">
    <property type="entry name" value="HisKA"/>
    <property type="match status" value="1"/>
</dbReference>
<dbReference type="GO" id="GO:0043565">
    <property type="term" value="F:sequence-specific DNA binding"/>
    <property type="evidence" value="ECO:0007669"/>
    <property type="project" value="InterPro"/>
</dbReference>
<dbReference type="STRING" id="623281.SAMN05421747_12516"/>
<dbReference type="PROSITE" id="PS01124">
    <property type="entry name" value="HTH_ARAC_FAMILY_2"/>
    <property type="match status" value="1"/>
</dbReference>
<dbReference type="InterPro" id="IPR011006">
    <property type="entry name" value="CheY-like_superfamily"/>
</dbReference>
<feature type="domain" description="HTH araC/xylS-type" evidence="9">
    <location>
        <begin position="1266"/>
        <end position="1365"/>
    </location>
</feature>
<gene>
    <name evidence="12" type="ORF">SAMN05421747_12516</name>
</gene>
<feature type="chain" id="PRO_5011441004" description="histidine kinase" evidence="8">
    <location>
        <begin position="23"/>
        <end position="1370"/>
    </location>
</feature>
<evidence type="ECO:0000256" key="6">
    <source>
        <dbReference type="ARBA" id="ARBA00023163"/>
    </source>
</evidence>
<dbReference type="GO" id="GO:0003700">
    <property type="term" value="F:DNA-binding transcription factor activity"/>
    <property type="evidence" value="ECO:0007669"/>
    <property type="project" value="InterPro"/>
</dbReference>
<keyword evidence="12" id="KW-0418">Kinase</keyword>
<dbReference type="InterPro" id="IPR018060">
    <property type="entry name" value="HTH_AraC"/>
</dbReference>
<evidence type="ECO:0000259" key="9">
    <source>
        <dbReference type="PROSITE" id="PS01124"/>
    </source>
</evidence>
<dbReference type="Gene3D" id="1.10.287.130">
    <property type="match status" value="1"/>
</dbReference>
<dbReference type="InterPro" id="IPR005467">
    <property type="entry name" value="His_kinase_dom"/>
</dbReference>
<protein>
    <recommendedName>
        <fullName evidence="2">histidine kinase</fullName>
        <ecNumber evidence="2">2.7.13.3</ecNumber>
    </recommendedName>
</protein>
<dbReference type="EC" id="2.7.13.3" evidence="2"/>
<dbReference type="GO" id="GO:0000155">
    <property type="term" value="F:phosphorelay sensor kinase activity"/>
    <property type="evidence" value="ECO:0007669"/>
    <property type="project" value="InterPro"/>
</dbReference>
<dbReference type="SMART" id="SM00448">
    <property type="entry name" value="REC"/>
    <property type="match status" value="1"/>
</dbReference>
<dbReference type="Pfam" id="PF07494">
    <property type="entry name" value="Reg_prop"/>
    <property type="match status" value="4"/>
</dbReference>
<keyword evidence="12" id="KW-0808">Transferase</keyword>
<evidence type="ECO:0000259" key="10">
    <source>
        <dbReference type="PROSITE" id="PS50109"/>
    </source>
</evidence>
<accession>A0A1I1LXZ7</accession>
<dbReference type="Gene3D" id="3.40.50.2300">
    <property type="match status" value="1"/>
</dbReference>
<evidence type="ECO:0000259" key="11">
    <source>
        <dbReference type="PROSITE" id="PS50110"/>
    </source>
</evidence>
<evidence type="ECO:0000256" key="7">
    <source>
        <dbReference type="PROSITE-ProRule" id="PRU00169"/>
    </source>
</evidence>
<dbReference type="Gene3D" id="1.10.10.60">
    <property type="entry name" value="Homeodomain-like"/>
    <property type="match status" value="1"/>
</dbReference>
<evidence type="ECO:0000313" key="12">
    <source>
        <dbReference type="EMBL" id="SFC77865.1"/>
    </source>
</evidence>
<evidence type="ECO:0000256" key="2">
    <source>
        <dbReference type="ARBA" id="ARBA00012438"/>
    </source>
</evidence>
<dbReference type="SUPFAM" id="SSF46689">
    <property type="entry name" value="Homeodomain-like"/>
    <property type="match status" value="1"/>
</dbReference>
<dbReference type="OrthoDB" id="9809670at2"/>
<dbReference type="PRINTS" id="PR00032">
    <property type="entry name" value="HTHARAC"/>
</dbReference>
<dbReference type="InterPro" id="IPR011123">
    <property type="entry name" value="Y_Y_Y"/>
</dbReference>
<feature type="domain" description="Histidine kinase" evidence="10">
    <location>
        <begin position="848"/>
        <end position="1068"/>
    </location>
</feature>
<dbReference type="SUPFAM" id="SSF52172">
    <property type="entry name" value="CheY-like"/>
    <property type="match status" value="1"/>
</dbReference>
<organism evidence="12 13">
    <name type="scientific">Parapedobacter composti</name>
    <dbReference type="NCBI Taxonomy" id="623281"/>
    <lineage>
        <taxon>Bacteria</taxon>
        <taxon>Pseudomonadati</taxon>
        <taxon>Bacteroidota</taxon>
        <taxon>Sphingobacteriia</taxon>
        <taxon>Sphingobacteriales</taxon>
        <taxon>Sphingobacteriaceae</taxon>
        <taxon>Parapedobacter</taxon>
    </lineage>
</organism>
<dbReference type="Pfam" id="PF02518">
    <property type="entry name" value="HATPase_c"/>
    <property type="match status" value="1"/>
</dbReference>
<dbReference type="Gene3D" id="2.130.10.10">
    <property type="entry name" value="YVTN repeat-like/Quinoprotein amine dehydrogenase"/>
    <property type="match status" value="2"/>
</dbReference>
<keyword evidence="5" id="KW-0238">DNA-binding</keyword>
<dbReference type="SMART" id="SM00387">
    <property type="entry name" value="HATPase_c"/>
    <property type="match status" value="1"/>
</dbReference>
<dbReference type="SUPFAM" id="SSF47384">
    <property type="entry name" value="Homodimeric domain of signal transducing histidine kinase"/>
    <property type="match status" value="1"/>
</dbReference>
<evidence type="ECO:0000256" key="3">
    <source>
        <dbReference type="ARBA" id="ARBA00022553"/>
    </source>
</evidence>
<dbReference type="SMART" id="SM00342">
    <property type="entry name" value="HTH_ARAC"/>
    <property type="match status" value="1"/>
</dbReference>
<dbReference type="InterPro" id="IPR015943">
    <property type="entry name" value="WD40/YVTN_repeat-like_dom_sf"/>
</dbReference>
<dbReference type="InterPro" id="IPR003594">
    <property type="entry name" value="HATPase_dom"/>
</dbReference>
<feature type="signal peptide" evidence="8">
    <location>
        <begin position="1"/>
        <end position="22"/>
    </location>
</feature>
<evidence type="ECO:0000256" key="8">
    <source>
        <dbReference type="SAM" id="SignalP"/>
    </source>
</evidence>
<sequence length="1370" mass="152802">MRFFWLRMAVAFILSGWQLADAQPAGPAYSTLQLDNSDGLSNSAVNCILQDSDGMLWIGTWDGLNRYDGQAFHVISFGGDNPGRGLLSNVVRELLEDRENRIWVTTVEGISRYDKATGSFRHFFYHKSGPQAIGENGFGLVTDTAGRIFARTPHEPLMRYDPGLDSFLAQPLPGVQGPLSGMRIDGANRLWVRAGDGSVAAYASTSGGIRADYRLGPRQPAITGLHTANGVLFLSDAFGTLYRVEPGTVDPVQVARIGSPISAVNWYNGRYYVAAATQGLHVFDALFAPRPLPVGMQLLQNMKIKGWVNGGEQLLWVATDGNGLVRIAQYNSPFRTRSPHNMQSPPPVRAIANVAGNLWVGTKGGGISILPDFVPQGGSSHTWQHHLNAALNNRDVFSIVHSTQSDLVYIGTDGTGLSIYDTYRKRLLNWEQLTGHQDFPLFGSVYAILEDPDGSLWVGTSGYGLIHLRAVRSPAGDIRVAFIRQYKYNARTGGLANDIVYSLCLGPENQLWVGCRYGGLSLLDKASGTITSFKAFSYENSLSNNDVLSLYRDGADRLWVGTSYGLNYLSLTAFDKRQPTFRHIKDHDGLPNNTIHAITADDDGLIWVSTNKGLARINPDSGQVVQFRENDGLHRAEFSDGAVWKDAFGYLYFGGIHGFSYFHPQQIPRDMGLPNLVIRSLQLGNQHTNESRYIVRKPGDRYPDRYTLARRQNFFTAQIHALSYLYADRCEYAWMLEGHDQTWQYGRSDGHISYSNIPPGSYRLLIKWSNGSSVWTDPQPVVALDISPYWWQTWPAIVAALATLLGMAYWWYRDRKNKLNIQHRLQLERTLREKDEALHESQLNFFTHIAHELQTPLTLLVGAAEQLEPARAEPASGSPPQTMVSLLRQHASRLTYLVQQLLEFRKAQAGHLTADYRYQDVSALLGRLCEVFRPLSEQQQNTYEISIPDGLQFAVDADKLEKIVFNLLSNAFRHGGPHEYVSFSARISYGNPGALHLEVANSGCRLAPEDNERIFEQFQSSKSGAAGTYSTGIGLAFTRELVGVMGGSIRAVISDGWITFNMVLPIPAQELHATGLPDADAPLPPIYSEMAVPVVQSLDSATYNQVGLLEKLTNTHKKSVLVVEDEQDIRYLIRQVLNPHYIIYEASDGLEAITVLQQHPPDLIISDVMMPGMDGLALCDKVKNTPATCHIPFVMLSAKTTVDQRNEGYEVGADAYIAKPFHASHLLVRIKNLFDQQERLHNRLRQANSPESIIRNGNSEQEQFLGVLVATIMKDLENPELNAATLEHALSMSKMQLYRKLKTISGMTPSEFIRHIRLKQAAQLLIGTQLTVNEIFYQTGFNNQSYFFREFKKQYGCSPNEYRSRAKINA</sequence>
<keyword evidence="3 7" id="KW-0597">Phosphoprotein</keyword>
<keyword evidence="6" id="KW-0804">Transcription</keyword>
<dbReference type="PROSITE" id="PS50110">
    <property type="entry name" value="RESPONSE_REGULATORY"/>
    <property type="match status" value="1"/>
</dbReference>
<dbReference type="SUPFAM" id="SSF50998">
    <property type="entry name" value="Quinoprotein alcohol dehydrogenase-like"/>
    <property type="match status" value="1"/>
</dbReference>
<keyword evidence="4" id="KW-0805">Transcription regulation</keyword>
<comment type="catalytic activity">
    <reaction evidence="1">
        <text>ATP + protein L-histidine = ADP + protein N-phospho-L-histidine.</text>
        <dbReference type="EC" id="2.7.13.3"/>
    </reaction>
</comment>
<dbReference type="InterPro" id="IPR001789">
    <property type="entry name" value="Sig_transdc_resp-reg_receiver"/>
</dbReference>
<dbReference type="CDD" id="cd17574">
    <property type="entry name" value="REC_OmpR"/>
    <property type="match status" value="1"/>
</dbReference>
<evidence type="ECO:0000256" key="5">
    <source>
        <dbReference type="ARBA" id="ARBA00023125"/>
    </source>
</evidence>
<feature type="domain" description="Response regulatory" evidence="11">
    <location>
        <begin position="1119"/>
        <end position="1234"/>
    </location>
</feature>
<dbReference type="InterPro" id="IPR009057">
    <property type="entry name" value="Homeodomain-like_sf"/>
</dbReference>
<keyword evidence="13" id="KW-1185">Reference proteome</keyword>
<dbReference type="SUPFAM" id="SSF55874">
    <property type="entry name" value="ATPase domain of HSP90 chaperone/DNA topoisomerase II/histidine kinase"/>
    <property type="match status" value="1"/>
</dbReference>